<name>A0ABM9YKN7_ACIRA</name>
<feature type="transmembrane region" description="Helical" evidence="6">
    <location>
        <begin position="223"/>
        <end position="245"/>
    </location>
</feature>
<feature type="transmembrane region" description="Helical" evidence="6">
    <location>
        <begin position="179"/>
        <end position="202"/>
    </location>
</feature>
<gene>
    <name evidence="7" type="ORF">ACIRA0001_0537</name>
</gene>
<proteinExistence type="predicted"/>
<feature type="transmembrane region" description="Helical" evidence="6">
    <location>
        <begin position="123"/>
        <end position="141"/>
    </location>
</feature>
<sequence length="411" mass="46717">MNLRKVFKEKDILVVFKNLISLSLLQLINLILPFITLPYIARVVGVENFGILALSSAIIVFFLTVVDYGFNYTAVRDGARVKEDKIAFSKILSTVFYSKIILFLISFLIFSLLVFFVPLFQKNALILYLSFFSVFATVFYQEWLFQALEKMHLLAFLSLISKVLYTIAIFLLIKKSEDFYLVPVINAISILITGMISLYLIVSKLNLKFVVIPIVELITYLKSGFNMFISLFIPNLYTNISFIWLSQFHGKFATGIFDAGYKINGISQTLSSVLSRAFFPLLSRKINFHNFYIKLNLALALVSSSILFLFSDIIVSIMFGEGYEQASEVIKIMSISPIFISLMNIYGTNFLVLKNKESILMKIIIFCSLVGALVTAIFIYFWGYVGAAYSITLVWAIRGFLTMFFAKKMGA</sequence>
<feature type="transmembrane region" description="Helical" evidence="6">
    <location>
        <begin position="332"/>
        <end position="352"/>
    </location>
</feature>
<dbReference type="Proteomes" id="UP000018419">
    <property type="component" value="Unassembled WGS sequence"/>
</dbReference>
<evidence type="ECO:0000256" key="1">
    <source>
        <dbReference type="ARBA" id="ARBA00004651"/>
    </source>
</evidence>
<evidence type="ECO:0000256" key="6">
    <source>
        <dbReference type="SAM" id="Phobius"/>
    </source>
</evidence>
<keyword evidence="4 6" id="KW-1133">Transmembrane helix</keyword>
<dbReference type="EMBL" id="ACVR01000069">
    <property type="protein sequence ID" value="EET81505.1"/>
    <property type="molecule type" value="Genomic_DNA"/>
</dbReference>
<comment type="subcellular location">
    <subcellularLocation>
        <location evidence="1">Cell membrane</location>
        <topology evidence="1">Multi-pass membrane protein</topology>
    </subcellularLocation>
</comment>
<feature type="transmembrane region" description="Helical" evidence="6">
    <location>
        <begin position="387"/>
        <end position="406"/>
    </location>
</feature>
<keyword evidence="5 6" id="KW-0472">Membrane</keyword>
<keyword evidence="3 6" id="KW-0812">Transmembrane</keyword>
<dbReference type="PANTHER" id="PTHR30250:SF11">
    <property type="entry name" value="O-ANTIGEN TRANSPORTER-RELATED"/>
    <property type="match status" value="1"/>
</dbReference>
<feature type="transmembrane region" description="Helical" evidence="6">
    <location>
        <begin position="295"/>
        <end position="320"/>
    </location>
</feature>
<evidence type="ECO:0000256" key="5">
    <source>
        <dbReference type="ARBA" id="ARBA00023136"/>
    </source>
</evidence>
<protein>
    <submittedName>
        <fullName evidence="7">Polysaccharide biosynthesis protein</fullName>
    </submittedName>
</protein>
<feature type="transmembrane region" description="Helical" evidence="6">
    <location>
        <begin position="359"/>
        <end position="381"/>
    </location>
</feature>
<dbReference type="InterPro" id="IPR050833">
    <property type="entry name" value="Poly_Biosynth_Transport"/>
</dbReference>
<evidence type="ECO:0000256" key="4">
    <source>
        <dbReference type="ARBA" id="ARBA00022989"/>
    </source>
</evidence>
<evidence type="ECO:0000256" key="3">
    <source>
        <dbReference type="ARBA" id="ARBA00022692"/>
    </source>
</evidence>
<feature type="transmembrane region" description="Helical" evidence="6">
    <location>
        <begin position="153"/>
        <end position="173"/>
    </location>
</feature>
<feature type="transmembrane region" description="Helical" evidence="6">
    <location>
        <begin position="91"/>
        <end position="117"/>
    </location>
</feature>
<reference evidence="7 8" key="1">
    <citation type="submission" date="2009-07" db="EMBL/GenBank/DDBJ databases">
        <authorList>
            <person name="Madupu R."/>
            <person name="Durkin A.S."/>
            <person name="Torralba M."/>
            <person name="Methe B."/>
            <person name="Sutton G.G."/>
            <person name="Strausberg R.L."/>
            <person name="Nelson K.E."/>
        </authorList>
    </citation>
    <scope>NUCLEOTIDE SEQUENCE [LARGE SCALE GENOMIC DNA]</scope>
    <source>
        <strain evidence="7 8">SK82</strain>
    </source>
</reference>
<feature type="transmembrane region" description="Helical" evidence="6">
    <location>
        <begin position="49"/>
        <end position="70"/>
    </location>
</feature>
<keyword evidence="8" id="KW-1185">Reference proteome</keyword>
<feature type="transmembrane region" description="Helical" evidence="6">
    <location>
        <begin position="265"/>
        <end position="283"/>
    </location>
</feature>
<organism evidence="7 8">
    <name type="scientific">Acinetobacter radioresistens SK82</name>
    <dbReference type="NCBI Taxonomy" id="596318"/>
    <lineage>
        <taxon>Bacteria</taxon>
        <taxon>Pseudomonadati</taxon>
        <taxon>Pseudomonadota</taxon>
        <taxon>Gammaproteobacteria</taxon>
        <taxon>Moraxellales</taxon>
        <taxon>Moraxellaceae</taxon>
        <taxon>Acinetobacter</taxon>
    </lineage>
</organism>
<evidence type="ECO:0000256" key="2">
    <source>
        <dbReference type="ARBA" id="ARBA00022475"/>
    </source>
</evidence>
<dbReference type="Pfam" id="PF01943">
    <property type="entry name" value="Polysacc_synt"/>
    <property type="match status" value="1"/>
</dbReference>
<comment type="caution">
    <text evidence="7">The sequence shown here is derived from an EMBL/GenBank/DDBJ whole genome shotgun (WGS) entry which is preliminary data.</text>
</comment>
<accession>A0ABM9YKN7</accession>
<dbReference type="PANTHER" id="PTHR30250">
    <property type="entry name" value="PST FAMILY PREDICTED COLANIC ACID TRANSPORTER"/>
    <property type="match status" value="1"/>
</dbReference>
<keyword evidence="2" id="KW-1003">Cell membrane</keyword>
<feature type="transmembrane region" description="Helical" evidence="6">
    <location>
        <begin position="12"/>
        <end position="37"/>
    </location>
</feature>
<dbReference type="RefSeq" id="WP_005405351.1">
    <property type="nucleotide sequence ID" value="NZ_ACVR01000069.1"/>
</dbReference>
<dbReference type="InterPro" id="IPR002797">
    <property type="entry name" value="Polysacc_synth"/>
</dbReference>
<evidence type="ECO:0000313" key="7">
    <source>
        <dbReference type="EMBL" id="EET81505.1"/>
    </source>
</evidence>
<evidence type="ECO:0000313" key="8">
    <source>
        <dbReference type="Proteomes" id="UP000018419"/>
    </source>
</evidence>